<dbReference type="Proteomes" id="UP001153331">
    <property type="component" value="Unassembled WGS sequence"/>
</dbReference>
<dbReference type="EMBL" id="JAPHNI010000737">
    <property type="protein sequence ID" value="KAJ8108519.1"/>
    <property type="molecule type" value="Genomic_DNA"/>
</dbReference>
<keyword evidence="2" id="KW-1185">Reference proteome</keyword>
<name>A0ACC2HZZ6_9PLEO</name>
<reference evidence="1" key="1">
    <citation type="submission" date="2022-11" db="EMBL/GenBank/DDBJ databases">
        <title>Genome Sequence of Boeremia exigua.</title>
        <authorList>
            <person name="Buettner E."/>
        </authorList>
    </citation>
    <scope>NUCLEOTIDE SEQUENCE</scope>
    <source>
        <strain evidence="1">CU02</strain>
    </source>
</reference>
<evidence type="ECO:0000313" key="2">
    <source>
        <dbReference type="Proteomes" id="UP001153331"/>
    </source>
</evidence>
<sequence length="725" mass="77870">MQTPPTTSINSPPTDAHHNRGKGAVHLAAHQSVPSAVCSANRAFAAGAAVERCGGQAMQSLSLPRPKSLPSTPFGRPTESEVGLAKHIPKFSPHRSEQQGYPSPPMSEPHSPSQRPARTVESERLQYPAPAVAPRRIDTGLPLPPPSSALFDPRPALSSHSNQQQRPLYPGGHLPQHQPHHYQPGRVADHPQYGVPPAPQGYAYGYAPAGASPYVLGVHQAGPQTQPAAMIAPPPTRPAKPARRTKAHVASACVNCKKAHLSCDVQRPCGRCVASGKQDTCKDVLHKKRGRPRLRDDRDFNRPGQGGQQPGQILGPNLPSSIEAFGHQASYPASHTHRVADLPRTTVAQGGNTVPNVGASSIAGRNQSVGNYGGVSAPPHGVGPDLAYQSLPVAFLNLDLVIQKSNQAFQDLTSFLGSVGGKDLGDLLEPRQNEALQRLRSDLRDERDEREPAYMAPITPIGHDPMRSVMESVADRDVEHVSHGFTDRPVFLSYRLPNGQYQSLQTQIRLAKTSLYFVTLVVRTPPLKPLGPPLLSQQLAPPTPIHVSHPTSANPVPSRAGHYTPQQARPPSSASSAPNSPYSFNFSSVRTSLPNFSPSSYASSPTYGYSPSAGPESGYFPTYHPPQSVAHGSSYPSAPRTGSVTSEPLRELNRPARMEGLQLPPIRTGPAPLGSPLHLSTSHSATDSDRERVRRRESSSSVDKRSDTPGEAGKRRRLNIHEVLE</sequence>
<gene>
    <name evidence="1" type="ORF">OPT61_g8119</name>
</gene>
<comment type="caution">
    <text evidence="1">The sequence shown here is derived from an EMBL/GenBank/DDBJ whole genome shotgun (WGS) entry which is preliminary data.</text>
</comment>
<protein>
    <submittedName>
        <fullName evidence="1">Uncharacterized protein</fullName>
    </submittedName>
</protein>
<accession>A0ACC2HZZ6</accession>
<proteinExistence type="predicted"/>
<organism evidence="1 2">
    <name type="scientific">Boeremia exigua</name>
    <dbReference type="NCBI Taxonomy" id="749465"/>
    <lineage>
        <taxon>Eukaryota</taxon>
        <taxon>Fungi</taxon>
        <taxon>Dikarya</taxon>
        <taxon>Ascomycota</taxon>
        <taxon>Pezizomycotina</taxon>
        <taxon>Dothideomycetes</taxon>
        <taxon>Pleosporomycetidae</taxon>
        <taxon>Pleosporales</taxon>
        <taxon>Pleosporineae</taxon>
        <taxon>Didymellaceae</taxon>
        <taxon>Boeremia</taxon>
    </lineage>
</organism>
<evidence type="ECO:0000313" key="1">
    <source>
        <dbReference type="EMBL" id="KAJ8108519.1"/>
    </source>
</evidence>